<organism evidence="2 3">
    <name type="scientific">Prymnesium parvum</name>
    <name type="common">Toxic golden alga</name>
    <dbReference type="NCBI Taxonomy" id="97485"/>
    <lineage>
        <taxon>Eukaryota</taxon>
        <taxon>Haptista</taxon>
        <taxon>Haptophyta</taxon>
        <taxon>Prymnesiophyceae</taxon>
        <taxon>Prymnesiales</taxon>
        <taxon>Prymnesiaceae</taxon>
        <taxon>Prymnesium</taxon>
    </lineage>
</organism>
<gene>
    <name evidence="2" type="ORF">AB1Y20_002047</name>
</gene>
<name>A0AB34J9V6_PRYPA</name>
<protein>
    <submittedName>
        <fullName evidence="2">Uncharacterized protein</fullName>
    </submittedName>
</protein>
<feature type="region of interest" description="Disordered" evidence="1">
    <location>
        <begin position="1"/>
        <end position="38"/>
    </location>
</feature>
<comment type="caution">
    <text evidence="2">The sequence shown here is derived from an EMBL/GenBank/DDBJ whole genome shotgun (WGS) entry which is preliminary data.</text>
</comment>
<sequence>MSAIIQMGPPGQETETARKARAARFRAEARRPPPPLPVHRIAWAGGKVVTNDKEKCLQKLIQRKLATGASLTSEQERAMRTLQPTTGSSVNVSRQTNAADECALRKGSFMAKVPAQRLQTVEAVQHAPEKKQEEMREKQSSETKKLMRKLRQIEDLERARENGKSLEANQEAKIQMKPALLAELARQQRLCLASK</sequence>
<feature type="region of interest" description="Disordered" evidence="1">
    <location>
        <begin position="124"/>
        <end position="149"/>
    </location>
</feature>
<proteinExistence type="predicted"/>
<dbReference type="Proteomes" id="UP001515480">
    <property type="component" value="Unassembled WGS sequence"/>
</dbReference>
<evidence type="ECO:0000256" key="1">
    <source>
        <dbReference type="SAM" id="MobiDB-lite"/>
    </source>
</evidence>
<dbReference type="EMBL" id="JBGBPQ010000011">
    <property type="protein sequence ID" value="KAL1515421.1"/>
    <property type="molecule type" value="Genomic_DNA"/>
</dbReference>
<accession>A0AB34J9V6</accession>
<dbReference type="AlphaFoldDB" id="A0AB34J9V6"/>
<evidence type="ECO:0000313" key="2">
    <source>
        <dbReference type="EMBL" id="KAL1515421.1"/>
    </source>
</evidence>
<reference evidence="2 3" key="1">
    <citation type="journal article" date="2024" name="Science">
        <title>Giant polyketide synthase enzymes in the biosynthesis of giant marine polyether toxins.</title>
        <authorList>
            <person name="Fallon T.R."/>
            <person name="Shende V.V."/>
            <person name="Wierzbicki I.H."/>
            <person name="Pendleton A.L."/>
            <person name="Watervoot N.F."/>
            <person name="Auber R.P."/>
            <person name="Gonzalez D.J."/>
            <person name="Wisecaver J.H."/>
            <person name="Moore B.S."/>
        </authorList>
    </citation>
    <scope>NUCLEOTIDE SEQUENCE [LARGE SCALE GENOMIC DNA]</scope>
    <source>
        <strain evidence="2 3">12B1</strain>
    </source>
</reference>
<feature type="compositionally biased region" description="Basic and acidic residues" evidence="1">
    <location>
        <begin position="127"/>
        <end position="149"/>
    </location>
</feature>
<keyword evidence="3" id="KW-1185">Reference proteome</keyword>
<evidence type="ECO:0000313" key="3">
    <source>
        <dbReference type="Proteomes" id="UP001515480"/>
    </source>
</evidence>